<keyword evidence="2" id="KW-1185">Reference proteome</keyword>
<evidence type="ECO:0000313" key="2">
    <source>
        <dbReference type="Proteomes" id="UP000800235"/>
    </source>
</evidence>
<gene>
    <name evidence="1" type="ORF">EJ08DRAFT_691284</name>
</gene>
<reference evidence="1" key="1">
    <citation type="journal article" date="2020" name="Stud. Mycol.">
        <title>101 Dothideomycetes genomes: a test case for predicting lifestyles and emergence of pathogens.</title>
        <authorList>
            <person name="Haridas S."/>
            <person name="Albert R."/>
            <person name="Binder M."/>
            <person name="Bloem J."/>
            <person name="Labutti K."/>
            <person name="Salamov A."/>
            <person name="Andreopoulos B."/>
            <person name="Baker S."/>
            <person name="Barry K."/>
            <person name="Bills G."/>
            <person name="Bluhm B."/>
            <person name="Cannon C."/>
            <person name="Castanera R."/>
            <person name="Culley D."/>
            <person name="Daum C."/>
            <person name="Ezra D."/>
            <person name="Gonzalez J."/>
            <person name="Henrissat B."/>
            <person name="Kuo A."/>
            <person name="Liang C."/>
            <person name="Lipzen A."/>
            <person name="Lutzoni F."/>
            <person name="Magnuson J."/>
            <person name="Mondo S."/>
            <person name="Nolan M."/>
            <person name="Ohm R."/>
            <person name="Pangilinan J."/>
            <person name="Park H.-J."/>
            <person name="Ramirez L."/>
            <person name="Alfaro M."/>
            <person name="Sun H."/>
            <person name="Tritt A."/>
            <person name="Yoshinaga Y."/>
            <person name="Zwiers L.-H."/>
            <person name="Turgeon B."/>
            <person name="Goodwin S."/>
            <person name="Spatafora J."/>
            <person name="Crous P."/>
            <person name="Grigoriev I."/>
        </authorList>
    </citation>
    <scope>NUCLEOTIDE SEQUENCE</scope>
    <source>
        <strain evidence="1">CBS 130266</strain>
    </source>
</reference>
<accession>A0A9P4P4Z9</accession>
<dbReference type="Proteomes" id="UP000800235">
    <property type="component" value="Unassembled WGS sequence"/>
</dbReference>
<dbReference type="EMBL" id="MU007009">
    <property type="protein sequence ID" value="KAF2436978.1"/>
    <property type="molecule type" value="Genomic_DNA"/>
</dbReference>
<evidence type="ECO:0000313" key="1">
    <source>
        <dbReference type="EMBL" id="KAF2436978.1"/>
    </source>
</evidence>
<name>A0A9P4P4Z9_9PEZI</name>
<comment type="caution">
    <text evidence="1">The sequence shown here is derived from an EMBL/GenBank/DDBJ whole genome shotgun (WGS) entry which is preliminary data.</text>
</comment>
<proteinExistence type="predicted"/>
<organism evidence="1 2">
    <name type="scientific">Tothia fuscella</name>
    <dbReference type="NCBI Taxonomy" id="1048955"/>
    <lineage>
        <taxon>Eukaryota</taxon>
        <taxon>Fungi</taxon>
        <taxon>Dikarya</taxon>
        <taxon>Ascomycota</taxon>
        <taxon>Pezizomycotina</taxon>
        <taxon>Dothideomycetes</taxon>
        <taxon>Pleosporomycetidae</taxon>
        <taxon>Venturiales</taxon>
        <taxon>Cylindrosympodiaceae</taxon>
        <taxon>Tothia</taxon>
    </lineage>
</organism>
<dbReference type="AlphaFoldDB" id="A0A9P4P4Z9"/>
<protein>
    <submittedName>
        <fullName evidence="1">Uncharacterized protein</fullName>
    </submittedName>
</protein>
<sequence length="370" mass="40940">MEFNALAEGYGVPVDALSAEKQARKENLQEISANANPQSTSINGGKVNAGTFSIGKPITASMKSFGPYGRPVSTKRGLQEISITEEIRDTPLAKRLAKRPQPPAYMYKNPSFVPTDLDEAKEIIKVLGAEIVHLSECVTDAMGYEGSQHALTVIFAETKSAIEYKEPPAPKRKATVGIRKIKATFTALCKDMFKVFQEVSDLPPMENNVDASSLSMLPFVEKVRELSTMFQPDTLGLAHSLALDLHNYSHCSDVFTHRKKGSKSSDDPPKLRPSDAPLDDLLYDLCTKQMDAGIEWNYKAGLSDLQNSSQGVKKFHRPDLEEAIPVGHYPKTIALLEQWAEEGRSSRSSYTIMLEQREKQAQIALFFAAR</sequence>